<accession>A0AC59ZHH8</accession>
<organism evidence="1 2">
    <name type="scientific">Rangifer tarandus platyrhynchus</name>
    <name type="common">Svalbard reindeer</name>
    <dbReference type="NCBI Taxonomy" id="3082113"/>
    <lineage>
        <taxon>Eukaryota</taxon>
        <taxon>Metazoa</taxon>
        <taxon>Chordata</taxon>
        <taxon>Craniata</taxon>
        <taxon>Vertebrata</taxon>
        <taxon>Euteleostomi</taxon>
        <taxon>Mammalia</taxon>
        <taxon>Eutheria</taxon>
        <taxon>Laurasiatheria</taxon>
        <taxon>Artiodactyla</taxon>
        <taxon>Ruminantia</taxon>
        <taxon>Pecora</taxon>
        <taxon>Cervidae</taxon>
        <taxon>Odocoileinae</taxon>
        <taxon>Rangifer</taxon>
    </lineage>
</organism>
<gene>
    <name evidence="1" type="ORF">MRATA1EN22A_LOCUS18620</name>
</gene>
<evidence type="ECO:0000313" key="1">
    <source>
        <dbReference type="EMBL" id="CAN0429543.1"/>
    </source>
</evidence>
<reference evidence="1" key="2">
    <citation type="submission" date="2025-03" db="EMBL/GenBank/DDBJ databases">
        <authorList>
            <consortium name="ELIXIR-Norway"/>
            <consortium name="Elixir Norway"/>
        </authorList>
    </citation>
    <scope>NUCLEOTIDE SEQUENCE</scope>
</reference>
<proteinExistence type="predicted"/>
<reference evidence="1" key="1">
    <citation type="submission" date="2023-05" db="EMBL/GenBank/DDBJ databases">
        <authorList>
            <consortium name="ELIXIR-Norway"/>
        </authorList>
    </citation>
    <scope>NUCLEOTIDE SEQUENCE</scope>
</reference>
<dbReference type="Proteomes" id="UP001162501">
    <property type="component" value="Chromosome 3"/>
</dbReference>
<dbReference type="EMBL" id="OX596087">
    <property type="protein sequence ID" value="CAN0429543.1"/>
    <property type="molecule type" value="Genomic_DNA"/>
</dbReference>
<sequence>MTVAQERWEAEQTKDQIDIKRLSYPSVMLVSSPLYTLFLPCYIYLQFFCVEKLHNIKFTIYHSKLDRSVAVSMFTLLGNNFFILQSRKPILIKQLFIPPHLKPWCSPSILLLLLLFGCLFLAVLGLGCCAQAFSSCSNEGLLPSCGERASHCSGFFCCGAQSPGCLGSAVVAHRLSCPMACGIFLD</sequence>
<name>A0AC59ZHH8_RANTA</name>
<protein>
    <submittedName>
        <fullName evidence="1">Uncharacterized protein</fullName>
    </submittedName>
</protein>
<evidence type="ECO:0000313" key="2">
    <source>
        <dbReference type="Proteomes" id="UP001162501"/>
    </source>
</evidence>